<keyword evidence="10" id="KW-0732">Signal</keyword>
<proteinExistence type="inferred from homology"/>
<evidence type="ECO:0000256" key="4">
    <source>
        <dbReference type="ARBA" id="ARBA00022989"/>
    </source>
</evidence>
<keyword evidence="8" id="KW-0175">Coiled coil</keyword>
<evidence type="ECO:0000256" key="9">
    <source>
        <dbReference type="SAM" id="Phobius"/>
    </source>
</evidence>
<dbReference type="Gene3D" id="2.60.60.20">
    <property type="entry name" value="PLAT/LH2 domain"/>
    <property type="match status" value="1"/>
</dbReference>
<dbReference type="SMART" id="SM00303">
    <property type="entry name" value="GPS"/>
    <property type="match status" value="1"/>
</dbReference>
<feature type="transmembrane region" description="Helical" evidence="9">
    <location>
        <begin position="518"/>
        <end position="541"/>
    </location>
</feature>
<keyword evidence="6" id="KW-1015">Disulfide bond</keyword>
<dbReference type="InterPro" id="IPR051223">
    <property type="entry name" value="Polycystin"/>
</dbReference>
<dbReference type="Gene3D" id="3.10.100.10">
    <property type="entry name" value="Mannose-Binding Protein A, subunit A"/>
    <property type="match status" value="1"/>
</dbReference>
<accession>A0ABQ8MHB0</accession>
<dbReference type="Proteomes" id="UP000830375">
    <property type="component" value="Unassembled WGS sequence"/>
</dbReference>
<evidence type="ECO:0000256" key="2">
    <source>
        <dbReference type="ARBA" id="ARBA00007200"/>
    </source>
</evidence>
<feature type="transmembrane region" description="Helical" evidence="9">
    <location>
        <begin position="979"/>
        <end position="997"/>
    </location>
</feature>
<dbReference type="SUPFAM" id="SSF49723">
    <property type="entry name" value="Lipase/lipooxygenase domain (PLAT/LH2 domain)"/>
    <property type="match status" value="1"/>
</dbReference>
<evidence type="ECO:0000313" key="14">
    <source>
        <dbReference type="Proteomes" id="UP000830375"/>
    </source>
</evidence>
<dbReference type="CDD" id="cd01752">
    <property type="entry name" value="PLAT_polycystin"/>
    <property type="match status" value="1"/>
</dbReference>
<dbReference type="PROSITE" id="PS50095">
    <property type="entry name" value="PLAT"/>
    <property type="match status" value="1"/>
</dbReference>
<dbReference type="InterPro" id="IPR001024">
    <property type="entry name" value="PLAT/LH2_dom"/>
</dbReference>
<evidence type="ECO:0000256" key="5">
    <source>
        <dbReference type="ARBA" id="ARBA00023136"/>
    </source>
</evidence>
<keyword evidence="3 9" id="KW-0812">Transmembrane</keyword>
<dbReference type="InterPro" id="IPR036392">
    <property type="entry name" value="PLAT/LH2_dom_sf"/>
</dbReference>
<dbReference type="EMBL" id="JACTAM010000007">
    <property type="protein sequence ID" value="KAI2662253.1"/>
    <property type="molecule type" value="Genomic_DNA"/>
</dbReference>
<feature type="domain" description="PLAT" evidence="11">
    <location>
        <begin position="563"/>
        <end position="680"/>
    </location>
</feature>
<dbReference type="Pfam" id="PF01477">
    <property type="entry name" value="PLAT"/>
    <property type="match status" value="1"/>
</dbReference>
<comment type="caution">
    <text evidence="13">The sequence shown here is derived from an EMBL/GenBank/DDBJ whole genome shotgun (WGS) entry which is preliminary data.</text>
</comment>
<feature type="transmembrane region" description="Helical" evidence="9">
    <location>
        <begin position="764"/>
        <end position="785"/>
    </location>
</feature>
<dbReference type="CDD" id="cd00037">
    <property type="entry name" value="CLECT"/>
    <property type="match status" value="1"/>
</dbReference>
<sequence>MAFSKKALVYCWISIVLIPLTTCKDEPEESGQKKYEYGRRILEIHGGIVYEFVQESMPWAEAQKSCENQGGHLLRDLDVEIKELLLTQSTETGPWWVSRELMYKNSISGFEPVSYSPGKNAGSDVNKDHLACTYMVKDPFQLVTTPNCSMSFSSLCTRDLNKHLTSSKANKRSRRSLTDTLTSLTTNIGNTAALLENAKNILKDLETTTEELTKDNKIKYLQNLYDHLLKGTTVDPVQLDEIMNSTAAMLLYSQECEPDNMDDLEDLITLAGLIYGKALATNGDIVKELPTGTIYVTRQDSSTLGGKAVGSVDGGFCQLPSLSAMSSQLPTGNVNVQIYLPRPEADEPEVVDIAWKPGFTINSKFNISDVNVTVVVTATPSQNVTLGFTLYPPEEANATHLNQSTNVTYKDNYRWLITPEMRRGIEGGWKVAVQPIDHSSSVSVTFKVSVFVTKCLFWDTELDAWSREGCMVGQNTMPNLTHCLCNHTTFFGSSFFVMPNRVDLSQTAALFATVKENYIVVVLLSCFFALYLVVVMWAWYADRKALRTRKMTLLEDSHPCALYNYLVNVQTGHRRGAGTTAKVMVTLQFTDGQSEPFNLSDPEKPVFERGGVDVFILSMPFSLGELQSIDISHDNSGGSPDWYLDRITVQDLQTQEVTHFLCSTWLRSEMCKRTFNSANMNEIASFGNIFQTRTSSGFRDEHIWVSVVDPPRRSPFTRVQRVSCCMSLLLCTMAINIMFWNLPIDEESPVLLKIGSFELTWQEFMVAIESGLFMFPINILIITIFRHIKPRILPNKDQAATSKKTPAAAAVSMNTIIKETIGLLNHLSKSPKNMLSAKEIRPETSGDLFWALSKVNDVLQIMQVENVGDPHWSYCSRFVFYSLSHISNLLEHVGEKGYFLNEELQQARGTVSVLLKKAEMASLQHVSQSQPFVQVQKKKQGWWLPWWFLFIGWVLLFAMSGISTFFTLLYGFQYGRESSIQWVITLTLSLVQSIFILQPLKVGTSGIVFSREKSEKQVIFVAIFFAMILRPVAVENNEEVELLLQEQKEKCEEYAGRDEILKERSQPVGLCPVFLSLYTSSSPPNQNRRAGAVQTAHCLALEWIILA</sequence>
<evidence type="ECO:0000256" key="8">
    <source>
        <dbReference type="SAM" id="Coils"/>
    </source>
</evidence>
<gene>
    <name evidence="13" type="ORF">H4Q32_001062</name>
</gene>
<evidence type="ECO:0000256" key="6">
    <source>
        <dbReference type="ARBA" id="ARBA00023157"/>
    </source>
</evidence>
<dbReference type="Gene3D" id="2.60.220.50">
    <property type="match status" value="1"/>
</dbReference>
<name>A0ABQ8MHB0_LABRO</name>
<dbReference type="InterPro" id="IPR042060">
    <property type="entry name" value="PLAT_polycystin1"/>
</dbReference>
<keyword evidence="14" id="KW-1185">Reference proteome</keyword>
<feature type="domain" description="GAIN-B" evidence="12">
    <location>
        <begin position="325"/>
        <end position="503"/>
    </location>
</feature>
<feature type="coiled-coil region" evidence="8">
    <location>
        <begin position="1037"/>
        <end position="1064"/>
    </location>
</feature>
<dbReference type="InterPro" id="IPR057244">
    <property type="entry name" value="GAIN_B"/>
</dbReference>
<dbReference type="PROSITE" id="PS50221">
    <property type="entry name" value="GAIN_B"/>
    <property type="match status" value="1"/>
</dbReference>
<comment type="similarity">
    <text evidence="2">Belongs to the polycystin family.</text>
</comment>
<feature type="transmembrane region" description="Helical" evidence="9">
    <location>
        <begin position="946"/>
        <end position="973"/>
    </location>
</feature>
<feature type="chain" id="PRO_5045552332" evidence="10">
    <location>
        <begin position="24"/>
        <end position="1107"/>
    </location>
</feature>
<evidence type="ECO:0000256" key="10">
    <source>
        <dbReference type="SAM" id="SignalP"/>
    </source>
</evidence>
<reference evidence="13 14" key="1">
    <citation type="submission" date="2022-01" db="EMBL/GenBank/DDBJ databases">
        <title>A high-quality chromosome-level genome assembly of rohu carp, Labeo rohita.</title>
        <authorList>
            <person name="Arick M.A. II"/>
            <person name="Hsu C.-Y."/>
            <person name="Magbanua Z."/>
            <person name="Pechanova O."/>
            <person name="Grover C."/>
            <person name="Miller E."/>
            <person name="Thrash A."/>
            <person name="Ezzel L."/>
            <person name="Alam S."/>
            <person name="Benzie J."/>
            <person name="Hamilton M."/>
            <person name="Karsi A."/>
            <person name="Lawrence M.L."/>
            <person name="Peterson D.G."/>
        </authorList>
    </citation>
    <scope>NUCLEOTIDE SEQUENCE [LARGE SCALE GENOMIC DNA]</scope>
    <source>
        <strain evidence="14">BAU-BD-2019</strain>
        <tissue evidence="13">Blood</tissue>
    </source>
</reference>
<dbReference type="InterPro" id="IPR016187">
    <property type="entry name" value="CTDL_fold"/>
</dbReference>
<dbReference type="InterPro" id="IPR016186">
    <property type="entry name" value="C-type_lectin-like/link_sf"/>
</dbReference>
<dbReference type="InterPro" id="IPR046338">
    <property type="entry name" value="GAIN_dom_sf"/>
</dbReference>
<feature type="transmembrane region" description="Helical" evidence="9">
    <location>
        <begin position="1018"/>
        <end position="1034"/>
    </location>
</feature>
<evidence type="ECO:0000256" key="3">
    <source>
        <dbReference type="ARBA" id="ARBA00022692"/>
    </source>
</evidence>
<evidence type="ECO:0000259" key="12">
    <source>
        <dbReference type="PROSITE" id="PS50221"/>
    </source>
</evidence>
<keyword evidence="4 9" id="KW-1133">Transmembrane helix</keyword>
<feature type="signal peptide" evidence="10">
    <location>
        <begin position="1"/>
        <end position="23"/>
    </location>
</feature>
<evidence type="ECO:0000256" key="7">
    <source>
        <dbReference type="PROSITE-ProRule" id="PRU00152"/>
    </source>
</evidence>
<feature type="transmembrane region" description="Helical" evidence="9">
    <location>
        <begin position="722"/>
        <end position="744"/>
    </location>
</feature>
<evidence type="ECO:0000256" key="1">
    <source>
        <dbReference type="ARBA" id="ARBA00004370"/>
    </source>
</evidence>
<evidence type="ECO:0000313" key="13">
    <source>
        <dbReference type="EMBL" id="KAI2662253.1"/>
    </source>
</evidence>
<evidence type="ECO:0000259" key="11">
    <source>
        <dbReference type="PROSITE" id="PS50095"/>
    </source>
</evidence>
<dbReference type="SMART" id="SM00308">
    <property type="entry name" value="LH2"/>
    <property type="match status" value="1"/>
</dbReference>
<dbReference type="PANTHER" id="PTHR10877">
    <property type="entry name" value="POLYCYSTIN FAMILY MEMBER"/>
    <property type="match status" value="1"/>
</dbReference>
<dbReference type="Pfam" id="PF01825">
    <property type="entry name" value="GPS"/>
    <property type="match status" value="1"/>
</dbReference>
<dbReference type="SUPFAM" id="SSF56436">
    <property type="entry name" value="C-type lectin-like"/>
    <property type="match status" value="1"/>
</dbReference>
<dbReference type="PANTHER" id="PTHR10877:SF197">
    <property type="entry name" value="POLYCYSTIC KIDNEY DISEASE PROTEIN 1-LIKE 2"/>
    <property type="match status" value="1"/>
</dbReference>
<protein>
    <submittedName>
        <fullName evidence="13">Polycystic kidney disease protein 1-like 2</fullName>
    </submittedName>
</protein>
<dbReference type="InterPro" id="IPR000203">
    <property type="entry name" value="GPS"/>
</dbReference>
<keyword evidence="5 9" id="KW-0472">Membrane</keyword>
<organism evidence="13 14">
    <name type="scientific">Labeo rohita</name>
    <name type="common">Indian major carp</name>
    <name type="synonym">Cyprinus rohita</name>
    <dbReference type="NCBI Taxonomy" id="84645"/>
    <lineage>
        <taxon>Eukaryota</taxon>
        <taxon>Metazoa</taxon>
        <taxon>Chordata</taxon>
        <taxon>Craniata</taxon>
        <taxon>Vertebrata</taxon>
        <taxon>Euteleostomi</taxon>
        <taxon>Actinopterygii</taxon>
        <taxon>Neopterygii</taxon>
        <taxon>Teleostei</taxon>
        <taxon>Ostariophysi</taxon>
        <taxon>Cypriniformes</taxon>
        <taxon>Cyprinidae</taxon>
        <taxon>Labeoninae</taxon>
        <taxon>Labeonini</taxon>
        <taxon>Labeo</taxon>
    </lineage>
</organism>
<comment type="subcellular location">
    <subcellularLocation>
        <location evidence="1">Membrane</location>
    </subcellularLocation>
</comment>
<comment type="caution">
    <text evidence="7">Lacks conserved residue(s) required for the propagation of feature annotation.</text>
</comment>